<evidence type="ECO:0000259" key="8">
    <source>
        <dbReference type="Pfam" id="PF02687"/>
    </source>
</evidence>
<keyword evidence="6" id="KW-0175">Coiled coil</keyword>
<dbReference type="RefSeq" id="WP_073018386.1">
    <property type="nucleotide sequence ID" value="NZ_FQXU01000005.1"/>
</dbReference>
<feature type="coiled-coil region" evidence="6">
    <location>
        <begin position="493"/>
        <end position="580"/>
    </location>
</feature>
<dbReference type="AlphaFoldDB" id="A0A1M5XPZ8"/>
<name>A0A1M5XPZ8_9CLOT</name>
<evidence type="ECO:0000256" key="4">
    <source>
        <dbReference type="ARBA" id="ARBA00022989"/>
    </source>
</evidence>
<evidence type="ECO:0000256" key="5">
    <source>
        <dbReference type="ARBA" id="ARBA00023136"/>
    </source>
</evidence>
<feature type="domain" description="ABC3 transporter permease C-terminal" evidence="8">
    <location>
        <begin position="1011"/>
        <end position="1126"/>
    </location>
</feature>
<keyword evidence="4 7" id="KW-1133">Transmembrane helix</keyword>
<dbReference type="InterPro" id="IPR038766">
    <property type="entry name" value="Membrane_comp_ABC_pdt"/>
</dbReference>
<dbReference type="Pfam" id="PF02687">
    <property type="entry name" value="FtsX"/>
    <property type="match status" value="2"/>
</dbReference>
<keyword evidence="3 7" id="KW-0812">Transmembrane</keyword>
<feature type="transmembrane region" description="Helical" evidence="7">
    <location>
        <begin position="654"/>
        <end position="677"/>
    </location>
</feature>
<dbReference type="GO" id="GO:0005886">
    <property type="term" value="C:plasma membrane"/>
    <property type="evidence" value="ECO:0007669"/>
    <property type="project" value="UniProtKB-SubCell"/>
</dbReference>
<feature type="transmembrane region" description="Helical" evidence="7">
    <location>
        <begin position="775"/>
        <end position="796"/>
    </location>
</feature>
<feature type="transmembrane region" description="Helical" evidence="7">
    <location>
        <begin position="1061"/>
        <end position="1082"/>
    </location>
</feature>
<feature type="transmembrane region" description="Helical" evidence="7">
    <location>
        <begin position="697"/>
        <end position="722"/>
    </location>
</feature>
<feature type="transmembrane region" description="Helical" evidence="7">
    <location>
        <begin position="1102"/>
        <end position="1120"/>
    </location>
</feature>
<dbReference type="PANTHER" id="PTHR30287">
    <property type="entry name" value="MEMBRANE COMPONENT OF PREDICTED ABC SUPERFAMILY METABOLITE UPTAKE TRANSPORTER"/>
    <property type="match status" value="1"/>
</dbReference>
<dbReference type="EMBL" id="FQXU01000005">
    <property type="protein sequence ID" value="SHI01836.1"/>
    <property type="molecule type" value="Genomic_DNA"/>
</dbReference>
<keyword evidence="5 7" id="KW-0472">Membrane</keyword>
<sequence length="1137" mass="128357">MKNSAYRKSIVREIASSKARFASILAIIFLGVAFYSGIKSSGPDMKASISNFYSNQNLMDSKIVSSIGLTDKDLDLLKDNDKILDYYGTHSVDVNLISKNSVVKFMTYDPNNSKVINTPIIVEGRLPENSGEIALDEKVLNLDDNLKIGDTYKVDADEDTMKYFKENTFKVVGFVKNPMYIEKESRGTTSVGKGSIDYFGVLNSSDISMDVYTEIYVRFKNVQGVNGYSDEYKDKMEENSQYLESLFSNRVVERIEEIKSDAKVELDKGYKEIEDGEIKLRDAQKEIDDGKVKLNDGKKQYEQGLKDYEKKIKDGELKLKDGEKQLNDGQAELNKQKQKLIDGENQLNQAKVQIDKAKDEFIKQGIDPDKGTSEYENQISSLNTLNSAYSSLSKDIRDTTSNIKDGDEITQEKIQYWKAMISNPNLGLQDLSALVSGLEQNPSDISLAINIANGIDSASKVLGENITKLTTLVGGINQYQQGKAQYETQLKVLNDGKLQIQEAQKQIDNSKIELSKGQKELEDGKKQGISELNKAKKDLEDAEKKLIDGEKEINENKLKLVDARVKIDKEKDKLKDLDKSKYYFFDRTDNPGYGGFKDAIKSIDNIAKVFPVFFFLLAVLICLTTMTRMVEENRVEIGTLKALGYSDLEISRKFVIYAALASIFGGIFGILLGSNVFPYVINNAYGMMFSLPALKIYYYPAYIIQSLAASIICTVGASLFVLKVELQENPSNLMKAKAPKLGKKIFLERITILWKRLNFNQKVTLRNIFRYKQRMIMTVFGIAGCMAMLVTGFALLNANNVVIGKQFDNIWKYQAIVIFNDEHNEEDNKEYNEALNQIEGYQSSINIHQQSVTFSKEGMNKQTVSMYVPQDGESLNEFLSLHDRKTKEEYKLSDNGVIINEKLAKLLKASVGDMITMKDEDNNSYTVKVEEIAENYFAHFIYMSPSYYEQIFGEKAIYNAQFLKLDSADGKEDEISTKLMDCKKVINVTLTSTISNASKDSASKLNLVMLVIIISSGSLAFIVLYNLTNINVSERIRELSTIKVLGFFDNEVTMYILRENVILTLLGILAGSFMGRILYIFIINTAETDIMMMFPDIYISSYIYSGLITLLFSLLVMIMMHIKLKSVNMIDALKSVE</sequence>
<evidence type="ECO:0000256" key="2">
    <source>
        <dbReference type="ARBA" id="ARBA00022475"/>
    </source>
</evidence>
<dbReference type="Proteomes" id="UP000184241">
    <property type="component" value="Unassembled WGS sequence"/>
</dbReference>
<proteinExistence type="predicted"/>
<comment type="subcellular location">
    <subcellularLocation>
        <location evidence="1">Cell membrane</location>
        <topology evidence="1">Multi-pass membrane protein</topology>
    </subcellularLocation>
</comment>
<reference evidence="9 10" key="1">
    <citation type="submission" date="2016-11" db="EMBL/GenBank/DDBJ databases">
        <authorList>
            <person name="Jaros S."/>
            <person name="Januszkiewicz K."/>
            <person name="Wedrychowicz H."/>
        </authorList>
    </citation>
    <scope>NUCLEOTIDE SEQUENCE [LARGE SCALE GENOMIC DNA]</scope>
    <source>
        <strain evidence="9 10">DSM 6191</strain>
    </source>
</reference>
<evidence type="ECO:0000313" key="9">
    <source>
        <dbReference type="EMBL" id="SHI01836.1"/>
    </source>
</evidence>
<evidence type="ECO:0000256" key="7">
    <source>
        <dbReference type="SAM" id="Phobius"/>
    </source>
</evidence>
<evidence type="ECO:0000256" key="3">
    <source>
        <dbReference type="ARBA" id="ARBA00022692"/>
    </source>
</evidence>
<feature type="transmembrane region" description="Helical" evidence="7">
    <location>
        <begin position="609"/>
        <end position="626"/>
    </location>
</feature>
<dbReference type="InterPro" id="IPR003838">
    <property type="entry name" value="ABC3_permease_C"/>
</dbReference>
<gene>
    <name evidence="9" type="ORF">SAMN02745941_01560</name>
</gene>
<feature type="transmembrane region" description="Helical" evidence="7">
    <location>
        <begin position="21"/>
        <end position="38"/>
    </location>
</feature>
<evidence type="ECO:0000256" key="1">
    <source>
        <dbReference type="ARBA" id="ARBA00004651"/>
    </source>
</evidence>
<protein>
    <submittedName>
        <fullName evidence="9">Putative ABC transport system permease protein</fullName>
    </submittedName>
</protein>
<feature type="coiled-coil region" evidence="6">
    <location>
        <begin position="266"/>
        <end position="360"/>
    </location>
</feature>
<evidence type="ECO:0000313" key="10">
    <source>
        <dbReference type="Proteomes" id="UP000184241"/>
    </source>
</evidence>
<evidence type="ECO:0000256" key="6">
    <source>
        <dbReference type="SAM" id="Coils"/>
    </source>
</evidence>
<keyword evidence="2" id="KW-1003">Cell membrane</keyword>
<organism evidence="9 10">
    <name type="scientific">Clostridium intestinale DSM 6191</name>
    <dbReference type="NCBI Taxonomy" id="1121320"/>
    <lineage>
        <taxon>Bacteria</taxon>
        <taxon>Bacillati</taxon>
        <taxon>Bacillota</taxon>
        <taxon>Clostridia</taxon>
        <taxon>Eubacteriales</taxon>
        <taxon>Clostridiaceae</taxon>
        <taxon>Clostridium</taxon>
    </lineage>
</organism>
<feature type="domain" description="ABC3 transporter permease C-terminal" evidence="8">
    <location>
        <begin position="609"/>
        <end position="723"/>
    </location>
</feature>
<feature type="transmembrane region" description="Helical" evidence="7">
    <location>
        <begin position="1005"/>
        <end position="1027"/>
    </location>
</feature>
<dbReference type="PANTHER" id="PTHR30287:SF1">
    <property type="entry name" value="INNER MEMBRANE PROTEIN"/>
    <property type="match status" value="1"/>
</dbReference>
<accession>A0A1M5XPZ8</accession>